<reference evidence="1 2" key="1">
    <citation type="journal article" date="2018" name="Sci. Rep.">
        <title>Genomic signatures of local adaptation to the degree of environmental predictability in rotifers.</title>
        <authorList>
            <person name="Franch-Gras L."/>
            <person name="Hahn C."/>
            <person name="Garcia-Roger E.M."/>
            <person name="Carmona M.J."/>
            <person name="Serra M."/>
            <person name="Gomez A."/>
        </authorList>
    </citation>
    <scope>NUCLEOTIDE SEQUENCE [LARGE SCALE GENOMIC DNA]</scope>
    <source>
        <strain evidence="1">HYR1</strain>
    </source>
</reference>
<comment type="caution">
    <text evidence="1">The sequence shown here is derived from an EMBL/GenBank/DDBJ whole genome shotgun (WGS) entry which is preliminary data.</text>
</comment>
<gene>
    <name evidence="1" type="ORF">BpHYR1_049325</name>
</gene>
<name>A0A3M7SG48_BRAPC</name>
<dbReference type="Proteomes" id="UP000276133">
    <property type="component" value="Unassembled WGS sequence"/>
</dbReference>
<dbReference type="PANTHER" id="PTHR39069">
    <property type="entry name" value="ECDYSONE-INDUCIBLE GENE E1, ISOFORM A"/>
    <property type="match status" value="1"/>
</dbReference>
<evidence type="ECO:0000313" key="1">
    <source>
        <dbReference type="EMBL" id="RNA34665.1"/>
    </source>
</evidence>
<protein>
    <submittedName>
        <fullName evidence="1">Prion-like-(Q N-rich) domain-bearing 25</fullName>
    </submittedName>
</protein>
<accession>A0A3M7SG48</accession>
<dbReference type="PANTHER" id="PTHR39069:SF8">
    <property type="entry name" value="FI17111P1"/>
    <property type="match status" value="1"/>
</dbReference>
<dbReference type="AlphaFoldDB" id="A0A3M7SG48"/>
<dbReference type="EMBL" id="REGN01001440">
    <property type="protein sequence ID" value="RNA34665.1"/>
    <property type="molecule type" value="Genomic_DNA"/>
</dbReference>
<keyword evidence="1" id="KW-0640">Prion</keyword>
<proteinExistence type="predicted"/>
<organism evidence="1 2">
    <name type="scientific">Brachionus plicatilis</name>
    <name type="common">Marine rotifer</name>
    <name type="synonym">Brachionus muelleri</name>
    <dbReference type="NCBI Taxonomy" id="10195"/>
    <lineage>
        <taxon>Eukaryota</taxon>
        <taxon>Metazoa</taxon>
        <taxon>Spiralia</taxon>
        <taxon>Gnathifera</taxon>
        <taxon>Rotifera</taxon>
        <taxon>Eurotatoria</taxon>
        <taxon>Monogononta</taxon>
        <taxon>Pseudotrocha</taxon>
        <taxon>Ploima</taxon>
        <taxon>Brachionidae</taxon>
        <taxon>Brachionus</taxon>
    </lineage>
</organism>
<keyword evidence="1" id="KW-0034">Amyloid</keyword>
<feature type="non-terminal residue" evidence="1">
    <location>
        <position position="1"/>
    </location>
</feature>
<evidence type="ECO:0000313" key="2">
    <source>
        <dbReference type="Proteomes" id="UP000276133"/>
    </source>
</evidence>
<keyword evidence="2" id="KW-1185">Reference proteome</keyword>
<dbReference type="OrthoDB" id="10013920at2759"/>
<sequence>SSKSSKCKLTYGKSTCLSDSDCNDSEDLICQADDCNCPVTSLIGMCDCSRNLTSEQYWSGSSCESAEPYLSSCVSNFHCRTLSQKTLCSARKMCECPDDSLFYWDGVECKPKISYQNTCSASVQCLDSQLTFCNGSNCVCETTQYFDGSKCTPRFLEFERCFFDDMCLLPMSCQSYLCTCGDLFYFENSTMTCLPKLKSGYFCDKNLQCRSDLGLGCLNNECSCDSSDRTWASQVEDCLLTYGKRFCHNDLNCNMNENLICQAQNCSCPQPSAIGMCDCNRTLGNEQFWNGKQCTIAGVYGRNCTNNFHCQTLTQKTECVFGICNCHDLAQ</sequence>